<dbReference type="PANTHER" id="PTHR30476:SF0">
    <property type="entry name" value="UPF0234 PROTEIN YAJQ"/>
    <property type="match status" value="1"/>
</dbReference>
<keyword evidence="1" id="KW-0547">Nucleotide-binding</keyword>
<dbReference type="InterPro" id="IPR036183">
    <property type="entry name" value="YajQ-like_sf"/>
</dbReference>
<dbReference type="HAMAP" id="MF_00632">
    <property type="entry name" value="UPF0234"/>
    <property type="match status" value="1"/>
</dbReference>
<dbReference type="Pfam" id="PF04461">
    <property type="entry name" value="YajQ"/>
    <property type="match status" value="1"/>
</dbReference>
<dbReference type="CDD" id="cd11740">
    <property type="entry name" value="YajQ_like"/>
    <property type="match status" value="1"/>
</dbReference>
<dbReference type="InterPro" id="IPR035571">
    <property type="entry name" value="UPF0234-like_C"/>
</dbReference>
<dbReference type="InterPro" id="IPR035570">
    <property type="entry name" value="UPF0234_N"/>
</dbReference>
<dbReference type="NCBIfam" id="NF003819">
    <property type="entry name" value="PRK05412.1"/>
    <property type="match status" value="1"/>
</dbReference>
<evidence type="ECO:0000256" key="1">
    <source>
        <dbReference type="ARBA" id="ARBA00022741"/>
    </source>
</evidence>
<dbReference type="EMBL" id="UOEA01000002">
    <property type="protein sequence ID" value="VAV82209.1"/>
    <property type="molecule type" value="Genomic_DNA"/>
</dbReference>
<dbReference type="GO" id="GO:0000166">
    <property type="term" value="F:nucleotide binding"/>
    <property type="evidence" value="ECO:0007669"/>
    <property type="project" value="UniProtKB-KW"/>
</dbReference>
<dbReference type="AlphaFoldDB" id="A0A3B0QPU6"/>
<organism evidence="3">
    <name type="scientific">hydrothermal vent metagenome</name>
    <dbReference type="NCBI Taxonomy" id="652676"/>
    <lineage>
        <taxon>unclassified sequences</taxon>
        <taxon>metagenomes</taxon>
        <taxon>ecological metagenomes</taxon>
    </lineage>
</organism>
<proteinExistence type="inferred from homology"/>
<reference evidence="3" key="1">
    <citation type="submission" date="2018-06" db="EMBL/GenBank/DDBJ databases">
        <authorList>
            <person name="Zhirakovskaya E."/>
        </authorList>
    </citation>
    <scope>NUCLEOTIDE SEQUENCE</scope>
</reference>
<evidence type="ECO:0000256" key="2">
    <source>
        <dbReference type="ARBA" id="ARBA00093450"/>
    </source>
</evidence>
<accession>A0A3B0QPU6</accession>
<evidence type="ECO:0000313" key="3">
    <source>
        <dbReference type="EMBL" id="VAV82209.1"/>
    </source>
</evidence>
<dbReference type="SUPFAM" id="SSF89963">
    <property type="entry name" value="YajQ-like"/>
    <property type="match status" value="2"/>
</dbReference>
<comment type="similarity">
    <text evidence="2">Belongs to the YajQ family.</text>
</comment>
<gene>
    <name evidence="3" type="ORF">MNBD_DELTA01-1241</name>
</gene>
<protein>
    <submittedName>
        <fullName evidence="3">UPF0234 protein Yitk</fullName>
    </submittedName>
</protein>
<dbReference type="Gene3D" id="3.30.70.860">
    <property type="match status" value="1"/>
</dbReference>
<dbReference type="InterPro" id="IPR007551">
    <property type="entry name" value="YajQ/Smlt4090-like"/>
</dbReference>
<dbReference type="Gene3D" id="3.30.70.990">
    <property type="entry name" value="YajQ-like, domain 2"/>
    <property type="match status" value="1"/>
</dbReference>
<dbReference type="PANTHER" id="PTHR30476">
    <property type="entry name" value="UPF0234 PROTEIN YAJQ"/>
    <property type="match status" value="1"/>
</dbReference>
<sequence length="162" mass="18199">MPSFDIVSKVDEQEVDNAVNQARKELSQRYDFKGSKCEIQWEGKGEITVIGDDDYKLQAVVDILQTKFVSRKISLKAMDLGKVEDASGGLLRQVIKIKQGIEQAKGKEIVKRIKGTKLKVQASIQGDQLRVTGKKIDELQAVISFLKGEDLDVELQFENMRS</sequence>
<name>A0A3B0QPU6_9ZZZZ</name>
<dbReference type="GO" id="GO:0005829">
    <property type="term" value="C:cytosol"/>
    <property type="evidence" value="ECO:0007669"/>
    <property type="project" value="TreeGrafter"/>
</dbReference>